<organism evidence="1 2">
    <name type="scientific">Candidatus Roizmanbacteria bacterium CG10_big_fil_rev_8_21_14_0_10_39_6</name>
    <dbReference type="NCBI Taxonomy" id="1974853"/>
    <lineage>
        <taxon>Bacteria</taxon>
        <taxon>Candidatus Roizmaniibacteriota</taxon>
    </lineage>
</organism>
<dbReference type="Proteomes" id="UP000229554">
    <property type="component" value="Unassembled WGS sequence"/>
</dbReference>
<name>A0A2M8KSR5_9BACT</name>
<proteinExistence type="predicted"/>
<protein>
    <submittedName>
        <fullName evidence="1">Uncharacterized protein</fullName>
    </submittedName>
</protein>
<sequence length="137" mass="14769">MSAENLKQRFAHIFLTAIIALTLAGSVDSQTSTDALPPCIPAEWIQVLDRGDTTTIGPVSLINSGGELIVDPNTRDQPTVKDGTVSMATNDGIQVTIQAHNRYIWFTDGLAIYHIMKGQEPFDAIKATVIKTCNQAG</sequence>
<dbReference type="EMBL" id="PFED01000087">
    <property type="protein sequence ID" value="PJE62967.1"/>
    <property type="molecule type" value="Genomic_DNA"/>
</dbReference>
<gene>
    <name evidence="1" type="ORF">COU88_02065</name>
</gene>
<evidence type="ECO:0000313" key="2">
    <source>
        <dbReference type="Proteomes" id="UP000229554"/>
    </source>
</evidence>
<evidence type="ECO:0000313" key="1">
    <source>
        <dbReference type="EMBL" id="PJE62967.1"/>
    </source>
</evidence>
<dbReference type="AlphaFoldDB" id="A0A2M8KSR5"/>
<reference evidence="2" key="1">
    <citation type="submission" date="2017-09" db="EMBL/GenBank/DDBJ databases">
        <title>Depth-based differentiation of microbial function through sediment-hosted aquifers and enrichment of novel symbionts in the deep terrestrial subsurface.</title>
        <authorList>
            <person name="Probst A.J."/>
            <person name="Ladd B."/>
            <person name="Jarett J.K."/>
            <person name="Geller-Mcgrath D.E."/>
            <person name="Sieber C.M.K."/>
            <person name="Emerson J.B."/>
            <person name="Anantharaman K."/>
            <person name="Thomas B.C."/>
            <person name="Malmstrom R."/>
            <person name="Stieglmeier M."/>
            <person name="Klingl A."/>
            <person name="Woyke T."/>
            <person name="Ryan C.M."/>
            <person name="Banfield J.F."/>
        </authorList>
    </citation>
    <scope>NUCLEOTIDE SEQUENCE [LARGE SCALE GENOMIC DNA]</scope>
</reference>
<comment type="caution">
    <text evidence="1">The sequence shown here is derived from an EMBL/GenBank/DDBJ whole genome shotgun (WGS) entry which is preliminary data.</text>
</comment>
<accession>A0A2M8KSR5</accession>